<dbReference type="InParanoid" id="Q7UK07"/>
<evidence type="ECO:0000313" key="2">
    <source>
        <dbReference type="Proteomes" id="UP000001025"/>
    </source>
</evidence>
<evidence type="ECO:0000313" key="1">
    <source>
        <dbReference type="EMBL" id="CAD77074.1"/>
    </source>
</evidence>
<dbReference type="STRING" id="243090.RB10936"/>
<accession>Q7UK07</accession>
<organism evidence="1 2">
    <name type="scientific">Rhodopirellula baltica (strain DSM 10527 / NCIMB 13988 / SH1)</name>
    <dbReference type="NCBI Taxonomy" id="243090"/>
    <lineage>
        <taxon>Bacteria</taxon>
        <taxon>Pseudomonadati</taxon>
        <taxon>Planctomycetota</taxon>
        <taxon>Planctomycetia</taxon>
        <taxon>Pirellulales</taxon>
        <taxon>Pirellulaceae</taxon>
        <taxon>Rhodopirellula</taxon>
    </lineage>
</organism>
<proteinExistence type="predicted"/>
<dbReference type="Proteomes" id="UP000001025">
    <property type="component" value="Chromosome"/>
</dbReference>
<keyword evidence="2" id="KW-1185">Reference proteome</keyword>
<gene>
    <name evidence="1" type="ordered locus">RB10936</name>
</gene>
<sequence length="56" mass="6639">MRPPQTGGTFKLWMNSIGSRRLPSTTTFFRVLTTRRKNKDQLADHGYSANHNWFRR</sequence>
<reference evidence="1 2" key="1">
    <citation type="journal article" date="2003" name="Proc. Natl. Acad. Sci. U.S.A.">
        <title>Complete genome sequence of the marine planctomycete Pirellula sp. strain 1.</title>
        <authorList>
            <person name="Gloeckner F.O."/>
            <person name="Kube M."/>
            <person name="Bauer M."/>
            <person name="Teeling H."/>
            <person name="Lombardot T."/>
            <person name="Ludwig W."/>
            <person name="Gade D."/>
            <person name="Beck A."/>
            <person name="Borzym K."/>
            <person name="Heitmann K."/>
            <person name="Rabus R."/>
            <person name="Schlesner H."/>
            <person name="Amann R."/>
            <person name="Reinhardt R."/>
        </authorList>
    </citation>
    <scope>NUCLEOTIDE SEQUENCE [LARGE SCALE GENOMIC DNA]</scope>
    <source>
        <strain evidence="2">DSM 10527 / NCIMB 13988 / SH1</strain>
    </source>
</reference>
<protein>
    <submittedName>
        <fullName evidence="1">Uncharacterized protein</fullName>
    </submittedName>
</protein>
<dbReference type="KEGG" id="rba:RB10936"/>
<dbReference type="EMBL" id="BX294152">
    <property type="protein sequence ID" value="CAD77074.1"/>
    <property type="molecule type" value="Genomic_DNA"/>
</dbReference>
<dbReference type="EnsemblBacteria" id="CAD77074">
    <property type="protein sequence ID" value="CAD77074"/>
    <property type="gene ID" value="RB10936"/>
</dbReference>
<dbReference type="HOGENOM" id="CLU_3011307_0_0_0"/>
<name>Q7UK07_RHOBA</name>
<dbReference type="AlphaFoldDB" id="Q7UK07"/>